<evidence type="ECO:0000259" key="6">
    <source>
        <dbReference type="Pfam" id="PF08546"/>
    </source>
</evidence>
<dbReference type="PANTHER" id="PTHR21708">
    <property type="entry name" value="PROBABLE 2-DEHYDROPANTOATE 2-REDUCTASE"/>
    <property type="match status" value="1"/>
</dbReference>
<reference evidence="7" key="1">
    <citation type="submission" date="2023-08" db="EMBL/GenBank/DDBJ databases">
        <title>Black Yeasts Isolated from many extreme environments.</title>
        <authorList>
            <person name="Coleine C."/>
            <person name="Stajich J.E."/>
            <person name="Selbmann L."/>
        </authorList>
    </citation>
    <scope>NUCLEOTIDE SEQUENCE</scope>
    <source>
        <strain evidence="7">CCFEE 5401</strain>
    </source>
</reference>
<keyword evidence="3 4" id="KW-0560">Oxidoreductase</keyword>
<dbReference type="InterPro" id="IPR051402">
    <property type="entry name" value="KPR-Related"/>
</dbReference>
<feature type="domain" description="Ketopantoate reductase C-terminal" evidence="6">
    <location>
        <begin position="201"/>
        <end position="328"/>
    </location>
</feature>
<evidence type="ECO:0000313" key="7">
    <source>
        <dbReference type="EMBL" id="KAK5118282.1"/>
    </source>
</evidence>
<comment type="similarity">
    <text evidence="1 4">Belongs to the ketopantoate reductase family.</text>
</comment>
<dbReference type="AlphaFoldDB" id="A0AAN7YSJ2"/>
<evidence type="ECO:0000256" key="1">
    <source>
        <dbReference type="ARBA" id="ARBA00007870"/>
    </source>
</evidence>
<evidence type="ECO:0000256" key="2">
    <source>
        <dbReference type="ARBA" id="ARBA00022857"/>
    </source>
</evidence>
<dbReference type="InterPro" id="IPR008927">
    <property type="entry name" value="6-PGluconate_DH-like_C_sf"/>
</dbReference>
<comment type="caution">
    <text evidence="7">The sequence shown here is derived from an EMBL/GenBank/DDBJ whole genome shotgun (WGS) entry which is preliminary data.</text>
</comment>
<dbReference type="GO" id="GO:0008677">
    <property type="term" value="F:2-dehydropantoate 2-reductase activity"/>
    <property type="evidence" value="ECO:0007669"/>
    <property type="project" value="UniProtKB-EC"/>
</dbReference>
<feature type="domain" description="Ketopantoate reductase N-terminal" evidence="5">
    <location>
        <begin position="5"/>
        <end position="159"/>
    </location>
</feature>
<evidence type="ECO:0000259" key="5">
    <source>
        <dbReference type="Pfam" id="PF02558"/>
    </source>
</evidence>
<evidence type="ECO:0000313" key="8">
    <source>
        <dbReference type="Proteomes" id="UP001310890"/>
    </source>
</evidence>
<dbReference type="EMBL" id="JAVRRL010000002">
    <property type="protein sequence ID" value="KAK5118282.1"/>
    <property type="molecule type" value="Genomic_DNA"/>
</dbReference>
<dbReference type="InterPro" id="IPR003710">
    <property type="entry name" value="ApbA"/>
</dbReference>
<name>A0AAN7YSJ2_9PEZI</name>
<dbReference type="Pfam" id="PF02558">
    <property type="entry name" value="ApbA"/>
    <property type="match status" value="1"/>
</dbReference>
<evidence type="ECO:0000256" key="3">
    <source>
        <dbReference type="ARBA" id="ARBA00023002"/>
    </source>
</evidence>
<dbReference type="InterPro" id="IPR036291">
    <property type="entry name" value="NAD(P)-bd_dom_sf"/>
</dbReference>
<evidence type="ECO:0000256" key="4">
    <source>
        <dbReference type="RuleBase" id="RU362068"/>
    </source>
</evidence>
<accession>A0AAN7YSJ2</accession>
<dbReference type="GO" id="GO:0005737">
    <property type="term" value="C:cytoplasm"/>
    <property type="evidence" value="ECO:0007669"/>
    <property type="project" value="TreeGrafter"/>
</dbReference>
<keyword evidence="2 4" id="KW-0521">NADP</keyword>
<dbReference type="EC" id="1.1.1.169" evidence="4"/>
<dbReference type="PANTHER" id="PTHR21708:SF26">
    <property type="entry name" value="2-DEHYDROPANTOATE 2-REDUCTASE"/>
    <property type="match status" value="1"/>
</dbReference>
<dbReference type="Gene3D" id="3.40.50.720">
    <property type="entry name" value="NAD(P)-binding Rossmann-like Domain"/>
    <property type="match status" value="1"/>
</dbReference>
<dbReference type="InterPro" id="IPR013332">
    <property type="entry name" value="KPR_N"/>
</dbReference>
<dbReference type="InterPro" id="IPR013752">
    <property type="entry name" value="KPA_reductase"/>
</dbReference>
<gene>
    <name evidence="7" type="ORF">LTR62_002795</name>
</gene>
<dbReference type="NCBIfam" id="TIGR00745">
    <property type="entry name" value="apbA_panE"/>
    <property type="match status" value="1"/>
</dbReference>
<dbReference type="SUPFAM" id="SSF51735">
    <property type="entry name" value="NAD(P)-binding Rossmann-fold domains"/>
    <property type="match status" value="1"/>
</dbReference>
<protein>
    <recommendedName>
        <fullName evidence="4">2-dehydropantoate 2-reductase</fullName>
        <ecNumber evidence="4">1.1.1.169</ecNumber>
    </recommendedName>
    <alternativeName>
        <fullName evidence="4">Ketopantoate reductase</fullName>
    </alternativeName>
</protein>
<dbReference type="GO" id="GO:0015940">
    <property type="term" value="P:pantothenate biosynthetic process"/>
    <property type="evidence" value="ECO:0007669"/>
    <property type="project" value="InterPro"/>
</dbReference>
<dbReference type="FunFam" id="3.40.50.720:FF:000609">
    <property type="entry name" value="2-dehydropantoate 2-reductase"/>
    <property type="match status" value="1"/>
</dbReference>
<dbReference type="Pfam" id="PF08546">
    <property type="entry name" value="ApbA_C"/>
    <property type="match status" value="1"/>
</dbReference>
<dbReference type="FunFam" id="1.10.1040.10:FF:000017">
    <property type="entry name" value="2-dehydropantoate 2-reductase"/>
    <property type="match status" value="1"/>
</dbReference>
<sequence length="341" mass="36943">MPTRVLIIGAGAIGAFYGSRLATAPHTLVSALCRSNYTAVKTHGFQVTSPIYGSTTFRPERVFENVLEAQRSGLRFDFLLVATKALPDVDDDSRLLEGLVGSQTSIVLVQNGVGIEESYQKRSPRTSIITAVAYANAAQPQPGVINHHAWTRMAVGPYRGAKDVDVEGNDESLSMQSCSRFFELLKAGGVKDAELHDAASIQHVRWSKLAINASMNCSAVLSGSSDNYTMTHDPDLVGHLLAVMHEVLDAAPIILGSLPPKSLPTPAQIMKASQRSVSGSKPSMLVDWESGRAMELEVILGNPLRIAREKGVVMPRVESMYALLKLMQRNRDRASGNFSKL</sequence>
<organism evidence="7 8">
    <name type="scientific">Meristemomyces frigidus</name>
    <dbReference type="NCBI Taxonomy" id="1508187"/>
    <lineage>
        <taxon>Eukaryota</taxon>
        <taxon>Fungi</taxon>
        <taxon>Dikarya</taxon>
        <taxon>Ascomycota</taxon>
        <taxon>Pezizomycotina</taxon>
        <taxon>Dothideomycetes</taxon>
        <taxon>Dothideomycetidae</taxon>
        <taxon>Mycosphaerellales</taxon>
        <taxon>Teratosphaeriaceae</taxon>
        <taxon>Meristemomyces</taxon>
    </lineage>
</organism>
<proteinExistence type="inferred from homology"/>
<dbReference type="Proteomes" id="UP001310890">
    <property type="component" value="Unassembled WGS sequence"/>
</dbReference>
<dbReference type="Gene3D" id="1.10.1040.10">
    <property type="entry name" value="N-(1-d-carboxylethyl)-l-norvaline Dehydrogenase, domain 2"/>
    <property type="match status" value="1"/>
</dbReference>
<dbReference type="InterPro" id="IPR013328">
    <property type="entry name" value="6PGD_dom2"/>
</dbReference>
<comment type="catalytic activity">
    <reaction evidence="4">
        <text>(R)-pantoate + NADP(+) = 2-dehydropantoate + NADPH + H(+)</text>
        <dbReference type="Rhea" id="RHEA:16233"/>
        <dbReference type="ChEBI" id="CHEBI:11561"/>
        <dbReference type="ChEBI" id="CHEBI:15378"/>
        <dbReference type="ChEBI" id="CHEBI:15980"/>
        <dbReference type="ChEBI" id="CHEBI:57783"/>
        <dbReference type="ChEBI" id="CHEBI:58349"/>
        <dbReference type="EC" id="1.1.1.169"/>
    </reaction>
</comment>
<comment type="function">
    <text evidence="4">Catalyzes the NADPH-dependent reduction of ketopantoate into pantoic acid.</text>
</comment>
<dbReference type="SUPFAM" id="SSF48179">
    <property type="entry name" value="6-phosphogluconate dehydrogenase C-terminal domain-like"/>
    <property type="match status" value="1"/>
</dbReference>